<dbReference type="GeneTree" id="ENSGT01150000287160"/>
<sequence length="126" mass="14261">LDSLFLIDQVYQNPADMYKEQGQRADITCSHSIDNYDRILWYKQIKGHLQYLGYIVGNLGRPETGANVTIIGNANKDQTCTLTIKDLTLNSSAVYFCAARFHSLLIATYHYTGFLLTVLPVSHCRI</sequence>
<evidence type="ECO:0000256" key="1">
    <source>
        <dbReference type="ARBA" id="ARBA00022729"/>
    </source>
</evidence>
<keyword evidence="1" id="KW-0732">Signal</keyword>
<dbReference type="SMART" id="SM00409">
    <property type="entry name" value="IG"/>
    <property type="match status" value="1"/>
</dbReference>
<dbReference type="Proteomes" id="UP000264840">
    <property type="component" value="Unplaced"/>
</dbReference>
<dbReference type="Ensembl" id="ENSHBUT00000020976.1">
    <property type="protein sequence ID" value="ENSHBUP00000013297.1"/>
    <property type="gene ID" value="ENSHBUG00000015062.1"/>
</dbReference>
<dbReference type="OMA" id="YKQIKGH"/>
<reference evidence="4" key="2">
    <citation type="submission" date="2025-09" db="UniProtKB">
        <authorList>
            <consortium name="Ensembl"/>
        </authorList>
    </citation>
    <scope>IDENTIFICATION</scope>
</reference>
<dbReference type="InterPro" id="IPR007110">
    <property type="entry name" value="Ig-like_dom"/>
</dbReference>
<protein>
    <recommendedName>
        <fullName evidence="3">Ig-like domain-containing protein</fullName>
    </recommendedName>
</protein>
<evidence type="ECO:0000256" key="2">
    <source>
        <dbReference type="ARBA" id="ARBA00022859"/>
    </source>
</evidence>
<proteinExistence type="predicted"/>
<dbReference type="CDD" id="cd00099">
    <property type="entry name" value="IgV"/>
    <property type="match status" value="1"/>
</dbReference>
<dbReference type="Gene3D" id="2.60.40.10">
    <property type="entry name" value="Immunoglobulins"/>
    <property type="match status" value="1"/>
</dbReference>
<dbReference type="InterPro" id="IPR003599">
    <property type="entry name" value="Ig_sub"/>
</dbReference>
<dbReference type="Pfam" id="PF07686">
    <property type="entry name" value="V-set"/>
    <property type="match status" value="1"/>
</dbReference>
<evidence type="ECO:0000313" key="5">
    <source>
        <dbReference type="Proteomes" id="UP000264840"/>
    </source>
</evidence>
<dbReference type="PANTHER" id="PTHR23268">
    <property type="entry name" value="T-CELL RECEPTOR BETA CHAIN"/>
    <property type="match status" value="1"/>
</dbReference>
<name>A0A3Q2VMN9_HAPBU</name>
<organism evidence="4 5">
    <name type="scientific">Haplochromis burtoni</name>
    <name type="common">Burton's mouthbrooder</name>
    <name type="synonym">Chromis burtoni</name>
    <dbReference type="NCBI Taxonomy" id="8153"/>
    <lineage>
        <taxon>Eukaryota</taxon>
        <taxon>Metazoa</taxon>
        <taxon>Chordata</taxon>
        <taxon>Craniata</taxon>
        <taxon>Vertebrata</taxon>
        <taxon>Euteleostomi</taxon>
        <taxon>Actinopterygii</taxon>
        <taxon>Neopterygii</taxon>
        <taxon>Teleostei</taxon>
        <taxon>Neoteleostei</taxon>
        <taxon>Acanthomorphata</taxon>
        <taxon>Ovalentaria</taxon>
        <taxon>Cichlomorphae</taxon>
        <taxon>Cichliformes</taxon>
        <taxon>Cichlidae</taxon>
        <taxon>African cichlids</taxon>
        <taxon>Pseudocrenilabrinae</taxon>
        <taxon>Haplochromini</taxon>
        <taxon>Haplochromis</taxon>
    </lineage>
</organism>
<dbReference type="InterPro" id="IPR036179">
    <property type="entry name" value="Ig-like_dom_sf"/>
</dbReference>
<dbReference type="GO" id="GO:0007166">
    <property type="term" value="P:cell surface receptor signaling pathway"/>
    <property type="evidence" value="ECO:0007669"/>
    <property type="project" value="TreeGrafter"/>
</dbReference>
<dbReference type="GO" id="GO:0005886">
    <property type="term" value="C:plasma membrane"/>
    <property type="evidence" value="ECO:0007669"/>
    <property type="project" value="TreeGrafter"/>
</dbReference>
<dbReference type="InterPro" id="IPR013106">
    <property type="entry name" value="Ig_V-set"/>
</dbReference>
<accession>A0A3Q2VMN9</accession>
<evidence type="ECO:0000259" key="3">
    <source>
        <dbReference type="PROSITE" id="PS50835"/>
    </source>
</evidence>
<dbReference type="PROSITE" id="PS50835">
    <property type="entry name" value="IG_LIKE"/>
    <property type="match status" value="1"/>
</dbReference>
<reference evidence="4" key="1">
    <citation type="submission" date="2025-08" db="UniProtKB">
        <authorList>
            <consortium name="Ensembl"/>
        </authorList>
    </citation>
    <scope>IDENTIFICATION</scope>
</reference>
<dbReference type="AlphaFoldDB" id="A0A3Q2VMN9"/>
<dbReference type="GO" id="GO:0002376">
    <property type="term" value="P:immune system process"/>
    <property type="evidence" value="ECO:0007669"/>
    <property type="project" value="UniProtKB-KW"/>
</dbReference>
<keyword evidence="2" id="KW-0391">Immunity</keyword>
<keyword evidence="5" id="KW-1185">Reference proteome</keyword>
<evidence type="ECO:0000313" key="4">
    <source>
        <dbReference type="Ensembl" id="ENSHBUP00000013297.1"/>
    </source>
</evidence>
<dbReference type="InterPro" id="IPR013783">
    <property type="entry name" value="Ig-like_fold"/>
</dbReference>
<dbReference type="SUPFAM" id="SSF48726">
    <property type="entry name" value="Immunoglobulin"/>
    <property type="match status" value="1"/>
</dbReference>
<dbReference type="PANTHER" id="PTHR23268:SF102">
    <property type="entry name" value="IMMUNOGLOBULIN V-SET DOMAIN-CONTAINING PROTEIN"/>
    <property type="match status" value="1"/>
</dbReference>
<dbReference type="InterPro" id="IPR050413">
    <property type="entry name" value="TCR_beta_variable"/>
</dbReference>
<feature type="domain" description="Ig-like" evidence="3">
    <location>
        <begin position="8"/>
        <end position="107"/>
    </location>
</feature>